<gene>
    <name evidence="1" type="ORF">UFOVP441_16</name>
</gene>
<organism evidence="1">
    <name type="scientific">uncultured Caudovirales phage</name>
    <dbReference type="NCBI Taxonomy" id="2100421"/>
    <lineage>
        <taxon>Viruses</taxon>
        <taxon>Duplodnaviria</taxon>
        <taxon>Heunggongvirae</taxon>
        <taxon>Uroviricota</taxon>
        <taxon>Caudoviricetes</taxon>
        <taxon>Peduoviridae</taxon>
        <taxon>Maltschvirus</taxon>
        <taxon>Maltschvirus maltsch</taxon>
    </lineage>
</organism>
<protein>
    <submittedName>
        <fullName evidence="1">Uncharacterized protein</fullName>
    </submittedName>
</protein>
<accession>A0A6J5MAQ8</accession>
<name>A0A6J5MAQ8_9CAUD</name>
<reference evidence="1" key="1">
    <citation type="submission" date="2020-04" db="EMBL/GenBank/DDBJ databases">
        <authorList>
            <person name="Chiriac C."/>
            <person name="Salcher M."/>
            <person name="Ghai R."/>
            <person name="Kavagutti S V."/>
        </authorList>
    </citation>
    <scope>NUCLEOTIDE SEQUENCE</scope>
</reference>
<sequence length="417" mass="45393">MSVWTPDWKLIVGGVDYTDIAISDVRHEAGRTDIYSQPNPSYVQITLLALNGQTLPFDINESLDLQVKNSAGTYVSLFGGDITDVTVEVGATGSIATVIQYTLIAMGSLARIAKELFSDAISQDEDGNQVYDVLSSVLLGTWNDVPAASQWSTYDPTETWANAVNLGLGEIDQPGLYTMQSRSGGQDPDTIYNILSLIANSAFGYLYEDNAGNIGYADADHRQNYLLTNGYVDLDAGHALGSGLSTIMRSGDVRNDVIINYGANFNQEVNASSASSIALYGYKGESIQSTIHSTVDAQAVADRYIAQRAFPQPAFQSITFPITNPEIDNTDRDALLGVFMGLPVNIQNLPTQISGGEFEGYVEGWSWSTRFNELFLTINVSPVAFSQVAMRWNTTPIGERWNTLSNTLTWEYATIVA</sequence>
<evidence type="ECO:0000313" key="1">
    <source>
        <dbReference type="EMBL" id="CAB4142136.1"/>
    </source>
</evidence>
<dbReference type="EMBL" id="LR796405">
    <property type="protein sequence ID" value="CAB4142136.1"/>
    <property type="molecule type" value="Genomic_DNA"/>
</dbReference>
<proteinExistence type="predicted"/>